<feature type="compositionally biased region" description="Polar residues" evidence="1">
    <location>
        <begin position="1"/>
        <end position="14"/>
    </location>
</feature>
<proteinExistence type="predicted"/>
<feature type="region of interest" description="Disordered" evidence="1">
    <location>
        <begin position="1"/>
        <end position="21"/>
    </location>
</feature>
<evidence type="ECO:0000313" key="3">
    <source>
        <dbReference type="Proteomes" id="UP000567179"/>
    </source>
</evidence>
<gene>
    <name evidence="2" type="ORF">D9619_000087</name>
</gene>
<accession>A0A8H5BE81</accession>
<reference evidence="2 3" key="1">
    <citation type="journal article" date="2020" name="ISME J.">
        <title>Uncovering the hidden diversity of litter-decomposition mechanisms in mushroom-forming fungi.</title>
        <authorList>
            <person name="Floudas D."/>
            <person name="Bentzer J."/>
            <person name="Ahren D."/>
            <person name="Johansson T."/>
            <person name="Persson P."/>
            <person name="Tunlid A."/>
        </authorList>
    </citation>
    <scope>NUCLEOTIDE SEQUENCE [LARGE SCALE GENOMIC DNA]</scope>
    <source>
        <strain evidence="2 3">CBS 101986</strain>
    </source>
</reference>
<evidence type="ECO:0000256" key="1">
    <source>
        <dbReference type="SAM" id="MobiDB-lite"/>
    </source>
</evidence>
<dbReference type="Proteomes" id="UP000567179">
    <property type="component" value="Unassembled WGS sequence"/>
</dbReference>
<evidence type="ECO:0000313" key="2">
    <source>
        <dbReference type="EMBL" id="KAF5321438.1"/>
    </source>
</evidence>
<protein>
    <submittedName>
        <fullName evidence="2">Uncharacterized protein</fullName>
    </submittedName>
</protein>
<keyword evidence="3" id="KW-1185">Reference proteome</keyword>
<sequence>MRQVTSGLPRTNTKPHSKDGWDTVPRLECVSTESRCLHRRVVAVEDTSTLTPEHDGANLPPDLLQTEKQSFLRLQTTFQQYFNRFRLSFAIWTVLEPAAQPLLVILRMSTFAPSEVSFTPTPRLKAPIGTKWEGHGQVFNDSTFSHSKGLIFNIFVGVAARSEHLAPFGPD</sequence>
<name>A0A8H5BE81_9AGAR</name>
<dbReference type="EMBL" id="JAACJJ010000028">
    <property type="protein sequence ID" value="KAF5321438.1"/>
    <property type="molecule type" value="Genomic_DNA"/>
</dbReference>
<comment type="caution">
    <text evidence="2">The sequence shown here is derived from an EMBL/GenBank/DDBJ whole genome shotgun (WGS) entry which is preliminary data.</text>
</comment>
<dbReference type="AlphaFoldDB" id="A0A8H5BE81"/>
<organism evidence="2 3">
    <name type="scientific">Psilocybe cf. subviscida</name>
    <dbReference type="NCBI Taxonomy" id="2480587"/>
    <lineage>
        <taxon>Eukaryota</taxon>
        <taxon>Fungi</taxon>
        <taxon>Dikarya</taxon>
        <taxon>Basidiomycota</taxon>
        <taxon>Agaricomycotina</taxon>
        <taxon>Agaricomycetes</taxon>
        <taxon>Agaricomycetidae</taxon>
        <taxon>Agaricales</taxon>
        <taxon>Agaricineae</taxon>
        <taxon>Strophariaceae</taxon>
        <taxon>Psilocybe</taxon>
    </lineage>
</organism>